<name>A0AAN9ENT2_CROPI</name>
<dbReference type="EMBL" id="JAYWIO010000005">
    <property type="protein sequence ID" value="KAK7260479.1"/>
    <property type="molecule type" value="Genomic_DNA"/>
</dbReference>
<sequence length="120" mass="13180">MKMQHESATTTTTTPSATIPTKSLSNTSSICNCCCVVAKLMRKLKRRSRTLKPSSSTSSRQGSFQCCYDPLSYSLNFDSTGCGSLLDEDYYKFYAFSSRFVASNPRTSCSIVQVTPGNSH</sequence>
<gene>
    <name evidence="2" type="ORF">RIF29_26556</name>
</gene>
<feature type="region of interest" description="Disordered" evidence="1">
    <location>
        <begin position="1"/>
        <end position="27"/>
    </location>
</feature>
<dbReference type="Proteomes" id="UP001372338">
    <property type="component" value="Unassembled WGS sequence"/>
</dbReference>
<evidence type="ECO:0000313" key="2">
    <source>
        <dbReference type="EMBL" id="KAK7260479.1"/>
    </source>
</evidence>
<comment type="caution">
    <text evidence="2">The sequence shown here is derived from an EMBL/GenBank/DDBJ whole genome shotgun (WGS) entry which is preliminary data.</text>
</comment>
<evidence type="ECO:0000313" key="3">
    <source>
        <dbReference type="Proteomes" id="UP001372338"/>
    </source>
</evidence>
<organism evidence="2 3">
    <name type="scientific">Crotalaria pallida</name>
    <name type="common">Smooth rattlebox</name>
    <name type="synonym">Crotalaria striata</name>
    <dbReference type="NCBI Taxonomy" id="3830"/>
    <lineage>
        <taxon>Eukaryota</taxon>
        <taxon>Viridiplantae</taxon>
        <taxon>Streptophyta</taxon>
        <taxon>Embryophyta</taxon>
        <taxon>Tracheophyta</taxon>
        <taxon>Spermatophyta</taxon>
        <taxon>Magnoliopsida</taxon>
        <taxon>eudicotyledons</taxon>
        <taxon>Gunneridae</taxon>
        <taxon>Pentapetalae</taxon>
        <taxon>rosids</taxon>
        <taxon>fabids</taxon>
        <taxon>Fabales</taxon>
        <taxon>Fabaceae</taxon>
        <taxon>Papilionoideae</taxon>
        <taxon>50 kb inversion clade</taxon>
        <taxon>genistoids sensu lato</taxon>
        <taxon>core genistoids</taxon>
        <taxon>Crotalarieae</taxon>
        <taxon>Crotalaria</taxon>
    </lineage>
</organism>
<reference evidence="2 3" key="1">
    <citation type="submission" date="2024-01" db="EMBL/GenBank/DDBJ databases">
        <title>The genomes of 5 underutilized Papilionoideae crops provide insights into root nodulation and disease resistanc.</title>
        <authorList>
            <person name="Yuan L."/>
        </authorList>
    </citation>
    <scope>NUCLEOTIDE SEQUENCE [LARGE SCALE GENOMIC DNA]</scope>
    <source>
        <strain evidence="2">ZHUSHIDOU_FW_LH</strain>
        <tissue evidence="2">Leaf</tissue>
    </source>
</reference>
<proteinExistence type="predicted"/>
<dbReference type="PANTHER" id="PTHR33168">
    <property type="entry name" value="STRESS INDUCED PROTEIN-RELATED"/>
    <property type="match status" value="1"/>
</dbReference>
<protein>
    <submittedName>
        <fullName evidence="2">Uncharacterized protein</fullName>
    </submittedName>
</protein>
<accession>A0AAN9ENT2</accession>
<feature type="compositionally biased region" description="Low complexity" evidence="1">
    <location>
        <begin position="7"/>
        <end position="21"/>
    </location>
</feature>
<evidence type="ECO:0000256" key="1">
    <source>
        <dbReference type="SAM" id="MobiDB-lite"/>
    </source>
</evidence>
<dbReference type="AlphaFoldDB" id="A0AAN9ENT2"/>
<keyword evidence="3" id="KW-1185">Reference proteome</keyword>